<dbReference type="Proteomes" id="UP001303046">
    <property type="component" value="Unassembled WGS sequence"/>
</dbReference>
<comment type="caution">
    <text evidence="1">The sequence shown here is derived from an EMBL/GenBank/DDBJ whole genome shotgun (WGS) entry which is preliminary data.</text>
</comment>
<organism evidence="1 2">
    <name type="scientific">Necator americanus</name>
    <name type="common">Human hookworm</name>
    <dbReference type="NCBI Taxonomy" id="51031"/>
    <lineage>
        <taxon>Eukaryota</taxon>
        <taxon>Metazoa</taxon>
        <taxon>Ecdysozoa</taxon>
        <taxon>Nematoda</taxon>
        <taxon>Chromadorea</taxon>
        <taxon>Rhabditida</taxon>
        <taxon>Rhabditina</taxon>
        <taxon>Rhabditomorpha</taxon>
        <taxon>Strongyloidea</taxon>
        <taxon>Ancylostomatidae</taxon>
        <taxon>Bunostominae</taxon>
        <taxon>Necator</taxon>
    </lineage>
</organism>
<proteinExistence type="predicted"/>
<dbReference type="EMBL" id="JAVFWL010000004">
    <property type="protein sequence ID" value="KAK6751015.1"/>
    <property type="molecule type" value="Genomic_DNA"/>
</dbReference>
<gene>
    <name evidence="1" type="primary">Necator_chrIV.g16077</name>
    <name evidence="1" type="ORF">RB195_002781</name>
</gene>
<evidence type="ECO:0000313" key="2">
    <source>
        <dbReference type="Proteomes" id="UP001303046"/>
    </source>
</evidence>
<protein>
    <submittedName>
        <fullName evidence="1">Uncharacterized protein</fullName>
    </submittedName>
</protein>
<sequence>MDLIQYRKQQQNGGFNDSVPVNDKNVENEGRSEIVKSDCHVSTYSIAQELKISQKTVCNHLYEAGPKKKLDVWVPKTTPGRTHL</sequence>
<keyword evidence="2" id="KW-1185">Reference proteome</keyword>
<name>A0ABR1DL27_NECAM</name>
<accession>A0ABR1DL27</accession>
<evidence type="ECO:0000313" key="1">
    <source>
        <dbReference type="EMBL" id="KAK6751015.1"/>
    </source>
</evidence>
<reference evidence="1 2" key="1">
    <citation type="submission" date="2023-08" db="EMBL/GenBank/DDBJ databases">
        <title>A Necator americanus chromosomal reference genome.</title>
        <authorList>
            <person name="Ilik V."/>
            <person name="Petrzelkova K.J."/>
            <person name="Pardy F."/>
            <person name="Fuh T."/>
            <person name="Niatou-Singa F.S."/>
            <person name="Gouil Q."/>
            <person name="Baker L."/>
            <person name="Ritchie M.E."/>
            <person name="Jex A.R."/>
            <person name="Gazzola D."/>
            <person name="Li H."/>
            <person name="Toshio Fujiwara R."/>
            <person name="Zhan B."/>
            <person name="Aroian R.V."/>
            <person name="Pafco B."/>
            <person name="Schwarz E.M."/>
        </authorList>
    </citation>
    <scope>NUCLEOTIDE SEQUENCE [LARGE SCALE GENOMIC DNA]</scope>
    <source>
        <strain evidence="1 2">Aroian</strain>
        <tissue evidence="1">Whole animal</tissue>
    </source>
</reference>